<comment type="catalytic activity">
    <reaction evidence="1">
        <text>2-phosphoglycolate + H2O = glycolate + phosphate</text>
        <dbReference type="Rhea" id="RHEA:14369"/>
        <dbReference type="ChEBI" id="CHEBI:15377"/>
        <dbReference type="ChEBI" id="CHEBI:29805"/>
        <dbReference type="ChEBI" id="CHEBI:43474"/>
        <dbReference type="ChEBI" id="CHEBI:58033"/>
        <dbReference type="EC" id="3.1.3.18"/>
    </reaction>
</comment>
<dbReference type="InterPro" id="IPR023198">
    <property type="entry name" value="PGP-like_dom2"/>
</dbReference>
<reference evidence="6" key="1">
    <citation type="submission" date="2017-01" db="EMBL/GenBank/DDBJ databases">
        <authorList>
            <person name="Varghese N."/>
            <person name="Submissions S."/>
        </authorList>
    </citation>
    <scope>NUCLEOTIDE SEQUENCE [LARGE SCALE GENOMIC DNA]</scope>
    <source>
        <strain evidence="6">DSM 29430</strain>
    </source>
</reference>
<dbReference type="SFLD" id="SFLDS00003">
    <property type="entry name" value="Haloacid_Dehalogenase"/>
    <property type="match status" value="1"/>
</dbReference>
<dbReference type="EMBL" id="FTOQ01000018">
    <property type="protein sequence ID" value="SIT12281.1"/>
    <property type="molecule type" value="Genomic_DNA"/>
</dbReference>
<evidence type="ECO:0000256" key="1">
    <source>
        <dbReference type="ARBA" id="ARBA00000830"/>
    </source>
</evidence>
<protein>
    <recommendedName>
        <fullName evidence="4">phosphoglycolate phosphatase</fullName>
        <ecNumber evidence="4">3.1.3.18</ecNumber>
    </recommendedName>
</protein>
<dbReference type="Pfam" id="PF00702">
    <property type="entry name" value="Hydrolase"/>
    <property type="match status" value="1"/>
</dbReference>
<dbReference type="PANTHER" id="PTHR43434">
    <property type="entry name" value="PHOSPHOGLYCOLATE PHOSPHATASE"/>
    <property type="match status" value="1"/>
</dbReference>
<dbReference type="InterPro" id="IPR006439">
    <property type="entry name" value="HAD-SF_hydro_IA"/>
</dbReference>
<dbReference type="Gene3D" id="1.10.150.240">
    <property type="entry name" value="Putative phosphatase, domain 2"/>
    <property type="match status" value="1"/>
</dbReference>
<dbReference type="InterPro" id="IPR050155">
    <property type="entry name" value="HAD-like_hydrolase_sf"/>
</dbReference>
<evidence type="ECO:0000256" key="2">
    <source>
        <dbReference type="ARBA" id="ARBA00004818"/>
    </source>
</evidence>
<evidence type="ECO:0000256" key="4">
    <source>
        <dbReference type="ARBA" id="ARBA00013078"/>
    </source>
</evidence>
<name>A0A1N7PNW7_9RHOB</name>
<dbReference type="NCBIfam" id="TIGR01549">
    <property type="entry name" value="HAD-SF-IA-v1"/>
    <property type="match status" value="1"/>
</dbReference>
<dbReference type="InterPro" id="IPR036412">
    <property type="entry name" value="HAD-like_sf"/>
</dbReference>
<keyword evidence="6" id="KW-1185">Reference proteome</keyword>
<comment type="similarity">
    <text evidence="3">Belongs to the HAD-like hydrolase superfamily. CbbY/CbbZ/Gph/YieH family.</text>
</comment>
<dbReference type="RefSeq" id="WP_234990305.1">
    <property type="nucleotide sequence ID" value="NZ_FTOQ01000018.1"/>
</dbReference>
<dbReference type="PRINTS" id="PR00413">
    <property type="entry name" value="HADHALOGNASE"/>
</dbReference>
<dbReference type="Proteomes" id="UP000186684">
    <property type="component" value="Unassembled WGS sequence"/>
</dbReference>
<dbReference type="STRING" id="633194.SAMN05421759_1189"/>
<organism evidence="5 6">
    <name type="scientific">Roseivivax lentus</name>
    <dbReference type="NCBI Taxonomy" id="633194"/>
    <lineage>
        <taxon>Bacteria</taxon>
        <taxon>Pseudomonadati</taxon>
        <taxon>Pseudomonadota</taxon>
        <taxon>Alphaproteobacteria</taxon>
        <taxon>Rhodobacterales</taxon>
        <taxon>Roseobacteraceae</taxon>
        <taxon>Roseivivax</taxon>
    </lineage>
</organism>
<dbReference type="PANTHER" id="PTHR43434:SF1">
    <property type="entry name" value="PHOSPHOGLYCOLATE PHOSPHATASE"/>
    <property type="match status" value="1"/>
</dbReference>
<dbReference type="GO" id="GO:0006281">
    <property type="term" value="P:DNA repair"/>
    <property type="evidence" value="ECO:0007669"/>
    <property type="project" value="TreeGrafter"/>
</dbReference>
<dbReference type="EC" id="3.1.3.18" evidence="4"/>
<dbReference type="InterPro" id="IPR023214">
    <property type="entry name" value="HAD_sf"/>
</dbReference>
<evidence type="ECO:0000313" key="6">
    <source>
        <dbReference type="Proteomes" id="UP000186684"/>
    </source>
</evidence>
<comment type="pathway">
    <text evidence="2">Organic acid metabolism; glycolate biosynthesis; glycolate from 2-phosphoglycolate: step 1/1.</text>
</comment>
<evidence type="ECO:0000256" key="3">
    <source>
        <dbReference type="ARBA" id="ARBA00006171"/>
    </source>
</evidence>
<evidence type="ECO:0000313" key="5">
    <source>
        <dbReference type="EMBL" id="SIT12281.1"/>
    </source>
</evidence>
<dbReference type="Gene3D" id="3.40.50.1000">
    <property type="entry name" value="HAD superfamily/HAD-like"/>
    <property type="match status" value="1"/>
</dbReference>
<proteinExistence type="inferred from homology"/>
<dbReference type="SFLD" id="SFLDG01129">
    <property type="entry name" value="C1.5:_HAD__Beta-PGM__Phosphata"/>
    <property type="match status" value="1"/>
</dbReference>
<accession>A0A1N7PNW7</accession>
<dbReference type="AlphaFoldDB" id="A0A1N7PNW7"/>
<dbReference type="GO" id="GO:0005829">
    <property type="term" value="C:cytosol"/>
    <property type="evidence" value="ECO:0007669"/>
    <property type="project" value="TreeGrafter"/>
</dbReference>
<dbReference type="GO" id="GO:0008967">
    <property type="term" value="F:phosphoglycolate phosphatase activity"/>
    <property type="evidence" value="ECO:0007669"/>
    <property type="project" value="UniProtKB-EC"/>
</dbReference>
<dbReference type="SUPFAM" id="SSF56784">
    <property type="entry name" value="HAD-like"/>
    <property type="match status" value="1"/>
</dbReference>
<sequence length="235" mass="23812">MDLSARVGISAILFDKDGTLFDFRATWDGWAREVITELAGGDEGRRAALADAVRYDLSTGRFAADSPVIAGSNDEVAALFAECLPGREAPEIARALSDAAAAATLVPPVALAPCLGGLRDRGLRLGVMTNDAEAVAHAHLATAGIGGFFDFVAGCDSGFGAKPDPAPLLAFAEAVGAAPGAIAMVGDSTHDLLAAAAAGMVPVAVLTGPAEHAELAPHAAVVLPDIGHLEGWLWP</sequence>
<gene>
    <name evidence="5" type="ORF">SAMN05421759_1189</name>
</gene>